<gene>
    <name evidence="6" type="ORF">A6J80_23100</name>
</gene>
<keyword evidence="3 4" id="KW-0732">Signal</keyword>
<evidence type="ECO:0000313" key="7">
    <source>
        <dbReference type="Proteomes" id="UP000191257"/>
    </source>
</evidence>
<dbReference type="EMBL" id="CP020447">
    <property type="protein sequence ID" value="ARC39158.1"/>
    <property type="molecule type" value="Genomic_DNA"/>
</dbReference>
<dbReference type="Pfam" id="PF00532">
    <property type="entry name" value="Peripla_BP_1"/>
    <property type="match status" value="1"/>
</dbReference>
<sequence length="364" mass="39099">MPSTTTARRQCTAPVLLLALALAALLPCLARAETWPLQVFSRPFDDDSPATRLDYVPLAHAARPWTLCVLYPHLKDAYWLSVNYGMVQEARRLGVRFELFEAGGYPNLDRQIAQLRGCADSRYDAVVVGTVSYDGLTPVLRDLARQKPIIAVVNDIEPGPITAKASVPWREMGRAAGLELARRHPGGSPPVSVAWFPGPRGAGWVGFVEAGFRAAIAGSAVRVTRVLYGDTGREAQAQLVEQLLAEGPPPDYLVGSGPMAEVAISILRARDELGRVGIISTYLSPGVFRGLLRGRILAAPTDSPVVQGRLGIELAVRALEHSLTLHHAGPAIVTVTPETTGYFDHSGSLAPPDFVARFSYPGGE</sequence>
<feature type="signal peptide" evidence="4">
    <location>
        <begin position="1"/>
        <end position="32"/>
    </location>
</feature>
<comment type="subcellular location">
    <subcellularLocation>
        <location evidence="1">Cell envelope</location>
    </subcellularLocation>
</comment>
<dbReference type="Gene3D" id="3.40.50.2300">
    <property type="match status" value="2"/>
</dbReference>
<evidence type="ECO:0000256" key="4">
    <source>
        <dbReference type="SAM" id="SignalP"/>
    </source>
</evidence>
<dbReference type="SUPFAM" id="SSF53822">
    <property type="entry name" value="Periplasmic binding protein-like I"/>
    <property type="match status" value="1"/>
</dbReference>
<dbReference type="InterPro" id="IPR028082">
    <property type="entry name" value="Peripla_BP_I"/>
</dbReference>
<evidence type="ECO:0000256" key="1">
    <source>
        <dbReference type="ARBA" id="ARBA00004196"/>
    </source>
</evidence>
<keyword evidence="7" id="KW-1185">Reference proteome</keyword>
<evidence type="ECO:0000256" key="2">
    <source>
        <dbReference type="ARBA" id="ARBA00007639"/>
    </source>
</evidence>
<dbReference type="PANTHER" id="PTHR46847">
    <property type="entry name" value="D-ALLOSE-BINDING PERIPLASMIC PROTEIN-RELATED"/>
    <property type="match status" value="1"/>
</dbReference>
<feature type="chain" id="PRO_5012120788" evidence="4">
    <location>
        <begin position="33"/>
        <end position="364"/>
    </location>
</feature>
<dbReference type="PANTHER" id="PTHR46847:SF1">
    <property type="entry name" value="D-ALLOSE-BINDING PERIPLASMIC PROTEIN-RELATED"/>
    <property type="match status" value="1"/>
</dbReference>
<dbReference type="CDD" id="cd06306">
    <property type="entry name" value="PBP1_TorT-like"/>
    <property type="match status" value="1"/>
</dbReference>
<comment type="similarity">
    <text evidence="2">Belongs to the bacterial solute-binding protein 2 family.</text>
</comment>
<dbReference type="KEGG" id="pye:A6J80_23100"/>
<proteinExistence type="inferred from homology"/>
<dbReference type="RefSeq" id="WP_080623381.1">
    <property type="nucleotide sequence ID" value="NZ_CAWMZI010000008.1"/>
</dbReference>
<name>A0A1V0GZA6_9RHOB</name>
<evidence type="ECO:0000256" key="3">
    <source>
        <dbReference type="ARBA" id="ARBA00022729"/>
    </source>
</evidence>
<evidence type="ECO:0000313" key="6">
    <source>
        <dbReference type="EMBL" id="ARC39158.1"/>
    </source>
</evidence>
<reference evidence="6" key="1">
    <citation type="submission" date="2017-12" db="EMBL/GenBank/DDBJ databases">
        <title>FDA dAtabase for Regulatory Grade micrObial Sequences (FDA-ARGOS): Supporting development and validation of Infectious Disease Dx tests.</title>
        <authorList>
            <person name="Campos J."/>
            <person name="Goldberg B."/>
            <person name="Tallon L."/>
            <person name="Sadzewicz L."/>
            <person name="Sengamalay N."/>
            <person name="Ott S."/>
            <person name="Godinez A."/>
            <person name="Nagaraj S."/>
            <person name="Vyas G."/>
            <person name="Aluvathingal J."/>
            <person name="Nadendla S."/>
            <person name="Geyer C."/>
            <person name="Nandy P."/>
            <person name="Hobson J."/>
            <person name="Sichtig H."/>
        </authorList>
    </citation>
    <scope>NUCLEOTIDE SEQUENCE</scope>
    <source>
        <strain evidence="6">FDAARGOS_252</strain>
        <plasmid evidence="6">unnamed7</plasmid>
    </source>
</reference>
<dbReference type="NCBIfam" id="NF008185">
    <property type="entry name" value="PRK10936.1"/>
    <property type="match status" value="1"/>
</dbReference>
<geneLocation type="plasmid" evidence="6 7">
    <name>unnamed7</name>
</geneLocation>
<feature type="domain" description="Periplasmic binding protein/LacI sugar binding" evidence="5">
    <location>
        <begin position="65"/>
        <end position="301"/>
    </location>
</feature>
<protein>
    <submittedName>
        <fullName evidence="6">TMAO reductase system periplasmic protein TorT</fullName>
    </submittedName>
</protein>
<evidence type="ECO:0000259" key="5">
    <source>
        <dbReference type="Pfam" id="PF00532"/>
    </source>
</evidence>
<dbReference type="GO" id="GO:0030313">
    <property type="term" value="C:cell envelope"/>
    <property type="evidence" value="ECO:0007669"/>
    <property type="project" value="UniProtKB-SubCell"/>
</dbReference>
<dbReference type="AlphaFoldDB" id="A0A1V0GZA6"/>
<keyword evidence="6" id="KW-0614">Plasmid</keyword>
<dbReference type="Proteomes" id="UP000191257">
    <property type="component" value="Plasmid unnamed7"/>
</dbReference>
<dbReference type="InterPro" id="IPR001761">
    <property type="entry name" value="Peripla_BP/Lac1_sug-bd_dom"/>
</dbReference>
<accession>A0A1V0GZA6</accession>
<organism evidence="6 7">
    <name type="scientific">Paracoccus yeei</name>
    <dbReference type="NCBI Taxonomy" id="147645"/>
    <lineage>
        <taxon>Bacteria</taxon>
        <taxon>Pseudomonadati</taxon>
        <taxon>Pseudomonadota</taxon>
        <taxon>Alphaproteobacteria</taxon>
        <taxon>Rhodobacterales</taxon>
        <taxon>Paracoccaceae</taxon>
        <taxon>Paracoccus</taxon>
    </lineage>
</organism>